<accession>A0A7S3ZTU3</accession>
<keyword evidence="1" id="KW-0472">Membrane</keyword>
<evidence type="ECO:0000313" key="4">
    <source>
        <dbReference type="EMBL" id="CAH0363986.1"/>
    </source>
</evidence>
<gene>
    <name evidence="3" type="ORF">PCAL00307_LOCUS8996</name>
    <name evidence="4" type="ORF">PECAL_1P03330</name>
</gene>
<proteinExistence type="predicted"/>
<dbReference type="EMBL" id="CAKKNE010000001">
    <property type="protein sequence ID" value="CAH0363986.1"/>
    <property type="molecule type" value="Genomic_DNA"/>
</dbReference>
<evidence type="ECO:0008006" key="6">
    <source>
        <dbReference type="Google" id="ProtNLM"/>
    </source>
</evidence>
<feature type="transmembrane region" description="Helical" evidence="1">
    <location>
        <begin position="124"/>
        <end position="147"/>
    </location>
</feature>
<reference evidence="3" key="1">
    <citation type="submission" date="2021-01" db="EMBL/GenBank/DDBJ databases">
        <authorList>
            <person name="Corre E."/>
            <person name="Pelletier E."/>
            <person name="Niang G."/>
            <person name="Scheremetjew M."/>
            <person name="Finn R."/>
            <person name="Kale V."/>
            <person name="Holt S."/>
            <person name="Cochrane G."/>
            <person name="Meng A."/>
            <person name="Brown T."/>
            <person name="Cohen L."/>
        </authorList>
    </citation>
    <scope>NUCLEOTIDE SEQUENCE</scope>
    <source>
        <strain evidence="3">CCMP1756</strain>
    </source>
</reference>
<evidence type="ECO:0000256" key="1">
    <source>
        <dbReference type="SAM" id="Phobius"/>
    </source>
</evidence>
<evidence type="ECO:0000256" key="2">
    <source>
        <dbReference type="SAM" id="SignalP"/>
    </source>
</evidence>
<name>A0A7S3ZTU3_9STRA</name>
<dbReference type="OrthoDB" id="434276at2759"/>
<reference evidence="4" key="2">
    <citation type="submission" date="2021-11" db="EMBL/GenBank/DDBJ databases">
        <authorList>
            <consortium name="Genoscope - CEA"/>
            <person name="William W."/>
        </authorList>
    </citation>
    <scope>NUCLEOTIDE SEQUENCE</scope>
</reference>
<sequence>MPRTLRRRRRALLLAIALTQTAALLPSLPPRSTTRQRATPIADDFCVLPPDDADISATLDDLLTETRGFDLALRAAPIVAPGFAFIAYPYVAAAFRAVFELVKNAPYVEVDGGQYEINILTPTLIGIVMPSLSISFGTLVATTVNTLRQRQLDLRVLLNQELSAVQLLRVGLDANFRGATTMNAREADARAALLLEGYVARVIQESSGRSSEESVSVPNNELGALSSLLSETAADASSTYQNNLHALVATLSERRSARLAHLATTYPAVHYAVLTAIAASIVLAYLVETDQEVLQFLSSLQLRLLFTILIGVFSGVGSVVTDIADPFRGAYRITSTVAQFFPLREALICDVACKRTALDDPEWPPGSEHI</sequence>
<dbReference type="AlphaFoldDB" id="A0A7S3ZTU3"/>
<keyword evidence="1" id="KW-1133">Transmembrane helix</keyword>
<organism evidence="3">
    <name type="scientific">Pelagomonas calceolata</name>
    <dbReference type="NCBI Taxonomy" id="35677"/>
    <lineage>
        <taxon>Eukaryota</taxon>
        <taxon>Sar</taxon>
        <taxon>Stramenopiles</taxon>
        <taxon>Ochrophyta</taxon>
        <taxon>Pelagophyceae</taxon>
        <taxon>Pelagomonadales</taxon>
        <taxon>Pelagomonadaceae</taxon>
        <taxon>Pelagomonas</taxon>
    </lineage>
</organism>
<evidence type="ECO:0000313" key="3">
    <source>
        <dbReference type="EMBL" id="CAE0693560.1"/>
    </source>
</evidence>
<feature type="chain" id="PRO_5036212261" description="Solute carrier family 40 protein" evidence="2">
    <location>
        <begin position="24"/>
        <end position="370"/>
    </location>
</feature>
<evidence type="ECO:0000313" key="5">
    <source>
        <dbReference type="Proteomes" id="UP000789595"/>
    </source>
</evidence>
<dbReference type="Proteomes" id="UP000789595">
    <property type="component" value="Unassembled WGS sequence"/>
</dbReference>
<keyword evidence="5" id="KW-1185">Reference proteome</keyword>
<dbReference type="Pfam" id="PF14023">
    <property type="entry name" value="Bestrophin-like"/>
    <property type="match status" value="1"/>
</dbReference>
<keyword evidence="1" id="KW-0812">Transmembrane</keyword>
<feature type="signal peptide" evidence="2">
    <location>
        <begin position="1"/>
        <end position="23"/>
    </location>
</feature>
<keyword evidence="2" id="KW-0732">Signal</keyword>
<feature type="transmembrane region" description="Helical" evidence="1">
    <location>
        <begin position="268"/>
        <end position="287"/>
    </location>
</feature>
<feature type="transmembrane region" description="Helical" evidence="1">
    <location>
        <begin position="302"/>
        <end position="324"/>
    </location>
</feature>
<protein>
    <recommendedName>
        <fullName evidence="6">Solute carrier family 40 protein</fullName>
    </recommendedName>
</protein>
<dbReference type="EMBL" id="HBIW01010544">
    <property type="protein sequence ID" value="CAE0693560.1"/>
    <property type="molecule type" value="Transcribed_RNA"/>
</dbReference>
<dbReference type="InterPro" id="IPR025333">
    <property type="entry name" value="DUF4239"/>
</dbReference>